<evidence type="ECO:0000313" key="3">
    <source>
        <dbReference type="Proteomes" id="UP000183924"/>
    </source>
</evidence>
<organism evidence="2 3">
    <name type="scientific">Candidatus Rickettsiella isopodorum</name>
    <dbReference type="NCBI Taxonomy" id="1225476"/>
    <lineage>
        <taxon>Bacteria</taxon>
        <taxon>Pseudomonadati</taxon>
        <taxon>Pseudomonadota</taxon>
        <taxon>Gammaproteobacteria</taxon>
        <taxon>Legionellales</taxon>
        <taxon>Coxiellaceae</taxon>
        <taxon>Rickettsiella</taxon>
    </lineage>
</organism>
<keyword evidence="1" id="KW-0732">Signal</keyword>
<accession>A0A1J8NRW5</accession>
<dbReference type="AlphaFoldDB" id="A0A1J8NRW5"/>
<sequence>MKLKAIVASLVTLGLSGPVLAMQPYMMDTSYQMDVMRYQINKLDMILDRNQPGGFDQPCGWTCRINISGWMNTDAYLASKPPIFWQFNPAFNPAAVVNPAAVPPNVLTIPTTGRASDLVLNNANLFVDARVNNWVTANMSVVYSSLSAVPGSRGAYSIANSFFVYHPLNRTEIDTAYATIGNFQASPIYLRVGKEYIPFGAYDPYGFVTQENPTQLFTEITAAAAQLGFIAPNGIYGSLYTFAGNPKRLDGGSTRRIQNGGADLGWGYRWCNSKFNINAGYIANIADSNFLSSYYLNTLVEGTTVPGLPNRKVAAWNLNADVTFGPFDANGHYIQTSRSLANPIFLSGNSSTGFRVLTNPPARLGKPNVWGLEAGLTFPVMAHQSRVAIGYQKTTHLANFLPQRRIYADYMVNFAKWFDMGIAIFQDRDYNIGEGSIISTSVIPNSPPVGTRVHAGATGNKSTTGQLRASIKFA</sequence>
<protein>
    <recommendedName>
        <fullName evidence="4">LbtU family siderophore porin</fullName>
    </recommendedName>
</protein>
<dbReference type="NCBIfam" id="NF033652">
    <property type="entry name" value="LbtU_sider_porin"/>
    <property type="match status" value="1"/>
</dbReference>
<reference evidence="2 3" key="1">
    <citation type="submission" date="2016-03" db="EMBL/GenBank/DDBJ databases">
        <title>Comparative genomics of Rickettsiella.</title>
        <authorList>
            <person name="Chandler C."/>
            <person name="Wang Y."/>
        </authorList>
    </citation>
    <scope>NUCLEOTIDE SEQUENCE [LARGE SCALE GENOMIC DNA]</scope>
    <source>
        <strain evidence="2 3">RCFS May 2013</strain>
    </source>
</reference>
<feature type="chain" id="PRO_5009649211" description="LbtU family siderophore porin" evidence="1">
    <location>
        <begin position="22"/>
        <end position="474"/>
    </location>
</feature>
<comment type="caution">
    <text evidence="2">The sequence shown here is derived from an EMBL/GenBank/DDBJ whole genome shotgun (WGS) entry which is preliminary data.</text>
</comment>
<evidence type="ECO:0008006" key="4">
    <source>
        <dbReference type="Google" id="ProtNLM"/>
    </source>
</evidence>
<evidence type="ECO:0000256" key="1">
    <source>
        <dbReference type="SAM" id="SignalP"/>
    </source>
</evidence>
<gene>
    <name evidence="2" type="ORF">A1D18_00065</name>
</gene>
<dbReference type="EMBL" id="LUKY01000016">
    <property type="protein sequence ID" value="OIZ96734.1"/>
    <property type="molecule type" value="Genomic_DNA"/>
</dbReference>
<dbReference type="OrthoDB" id="5659536at2"/>
<name>A0A1J8NRW5_9COXI</name>
<dbReference type="RefSeq" id="WP_071661796.1">
    <property type="nucleotide sequence ID" value="NZ_LUKY01000016.1"/>
</dbReference>
<feature type="signal peptide" evidence="1">
    <location>
        <begin position="1"/>
        <end position="21"/>
    </location>
</feature>
<proteinExistence type="predicted"/>
<keyword evidence="3" id="KW-1185">Reference proteome</keyword>
<dbReference type="STRING" id="1225476.A1D18_00065"/>
<evidence type="ECO:0000313" key="2">
    <source>
        <dbReference type="EMBL" id="OIZ96734.1"/>
    </source>
</evidence>
<dbReference type="Proteomes" id="UP000183924">
    <property type="component" value="Unassembled WGS sequence"/>
</dbReference>